<comment type="caution">
    <text evidence="1">The sequence shown here is derived from an EMBL/GenBank/DDBJ whole genome shotgun (WGS) entry which is preliminary data.</text>
</comment>
<dbReference type="RefSeq" id="WP_209660639.1">
    <property type="nucleotide sequence ID" value="NZ_JAGGLI010000013.1"/>
</dbReference>
<reference evidence="1 2" key="1">
    <citation type="submission" date="2021-03" db="EMBL/GenBank/DDBJ databases">
        <title>Genomic Encyclopedia of Type Strains, Phase IV (KMG-IV): sequencing the most valuable type-strain genomes for metagenomic binning, comparative biology and taxonomic classification.</title>
        <authorList>
            <person name="Goeker M."/>
        </authorList>
    </citation>
    <scope>NUCLEOTIDE SEQUENCE [LARGE SCALE GENOMIC DNA]</scope>
    <source>
        <strain evidence="1 2">DSM 27512</strain>
    </source>
</reference>
<gene>
    <name evidence="1" type="ORF">J2Z35_001371</name>
</gene>
<proteinExistence type="predicted"/>
<keyword evidence="2" id="KW-1185">Reference proteome</keyword>
<dbReference type="Pfam" id="PF12646">
    <property type="entry name" value="DUF3783"/>
    <property type="match status" value="1"/>
</dbReference>
<evidence type="ECO:0000313" key="2">
    <source>
        <dbReference type="Proteomes" id="UP001314903"/>
    </source>
</evidence>
<dbReference type="Proteomes" id="UP001314903">
    <property type="component" value="Unassembled WGS sequence"/>
</dbReference>
<organism evidence="1 2">
    <name type="scientific">Acetoanaerobium pronyense</name>
    <dbReference type="NCBI Taxonomy" id="1482736"/>
    <lineage>
        <taxon>Bacteria</taxon>
        <taxon>Bacillati</taxon>
        <taxon>Bacillota</taxon>
        <taxon>Clostridia</taxon>
        <taxon>Peptostreptococcales</taxon>
        <taxon>Filifactoraceae</taxon>
        <taxon>Acetoanaerobium</taxon>
    </lineage>
</organism>
<dbReference type="EMBL" id="JAGGLI010000013">
    <property type="protein sequence ID" value="MBP2027574.1"/>
    <property type="molecule type" value="Genomic_DNA"/>
</dbReference>
<dbReference type="InterPro" id="IPR016621">
    <property type="entry name" value="UCP014543"/>
</dbReference>
<evidence type="ECO:0008006" key="3">
    <source>
        <dbReference type="Google" id="ProtNLM"/>
    </source>
</evidence>
<protein>
    <recommendedName>
        <fullName evidence="3">DUF3783 domain-containing protein</fullName>
    </recommendedName>
</protein>
<evidence type="ECO:0000313" key="1">
    <source>
        <dbReference type="EMBL" id="MBP2027574.1"/>
    </source>
</evidence>
<name>A0ABS4KLS9_9FIRM</name>
<sequence>MGKILLYGLNSERKDEINDLLTNNGFTDIDFLEKESGNLLVGYLHSLDGYEKENHTPKNAAPEIEFMMISGFDGAEIKTLVTLFKEANINRPVTSTLTKINKDWVFADLIKEVYEEHLEMTRQKI</sequence>
<accession>A0ABS4KLS9</accession>